<keyword evidence="3" id="KW-1133">Transmembrane helix</keyword>
<dbReference type="SUPFAM" id="SSF54928">
    <property type="entry name" value="RNA-binding domain, RBD"/>
    <property type="match status" value="2"/>
</dbReference>
<dbReference type="InterPro" id="IPR035979">
    <property type="entry name" value="RBD_domain_sf"/>
</dbReference>
<evidence type="ECO:0000256" key="3">
    <source>
        <dbReference type="SAM" id="Phobius"/>
    </source>
</evidence>
<dbReference type="Gene3D" id="3.30.70.330">
    <property type="match status" value="2"/>
</dbReference>
<name>A0A024UPM3_9STRA</name>
<dbReference type="PROSITE" id="PS50102">
    <property type="entry name" value="RRM"/>
    <property type="match status" value="2"/>
</dbReference>
<keyword evidence="3" id="KW-0812">Transmembrane</keyword>
<proteinExistence type="predicted"/>
<accession>A0A024UPM3</accession>
<evidence type="ECO:0000256" key="1">
    <source>
        <dbReference type="ARBA" id="ARBA00022884"/>
    </source>
</evidence>
<dbReference type="SMART" id="SM00360">
    <property type="entry name" value="RRM"/>
    <property type="match status" value="2"/>
</dbReference>
<keyword evidence="3" id="KW-0472">Membrane</keyword>
<feature type="domain" description="RRM" evidence="4">
    <location>
        <begin position="18"/>
        <end position="95"/>
    </location>
</feature>
<dbReference type="EMBL" id="KI913953">
    <property type="protein sequence ID" value="ETW08381.1"/>
    <property type="molecule type" value="Genomic_DNA"/>
</dbReference>
<keyword evidence="1 2" id="KW-0694">RNA-binding</keyword>
<evidence type="ECO:0000256" key="2">
    <source>
        <dbReference type="PROSITE-ProRule" id="PRU00176"/>
    </source>
</evidence>
<feature type="domain" description="RRM" evidence="4">
    <location>
        <begin position="139"/>
        <end position="217"/>
    </location>
</feature>
<dbReference type="Pfam" id="PF00076">
    <property type="entry name" value="RRM_1"/>
    <property type="match status" value="2"/>
</dbReference>
<dbReference type="GeneID" id="20078025"/>
<sequence>MAPMAVDRSAGLPRESGRRVYVGNLSWEVKWMHLKDHMRRAGEVDQCDVLMEPSGRSKGCGLVTYRTVEMAREAIRTLTDTELMGRKIFVREDREEGAMGLPPFASSSFSGVGGGYPHSQGGGPPPYSGGGLAGPVTTSRVYVSNLSWSVKWQELKDFMKQAGNVLHADVLEDPSTGRSKGCGLVEFDCPEAAERAIRMFNDTQFGDRKVFIREDRESMRRPGVLASMAHLLAVASMAHLLAVALI</sequence>
<dbReference type="eggNOG" id="KOG0118">
    <property type="taxonomic scope" value="Eukaryota"/>
</dbReference>
<evidence type="ECO:0000313" key="5">
    <source>
        <dbReference type="EMBL" id="ETW08381.1"/>
    </source>
</evidence>
<dbReference type="PANTHER" id="PTHR23003">
    <property type="entry name" value="RNA RECOGNITION MOTIF RRM DOMAIN CONTAINING PROTEIN"/>
    <property type="match status" value="1"/>
</dbReference>
<dbReference type="GO" id="GO:1990904">
    <property type="term" value="C:ribonucleoprotein complex"/>
    <property type="evidence" value="ECO:0007669"/>
    <property type="project" value="TreeGrafter"/>
</dbReference>
<dbReference type="PANTHER" id="PTHR23003:SF3">
    <property type="entry name" value="FI21236P1-RELATED"/>
    <property type="match status" value="1"/>
</dbReference>
<evidence type="ECO:0000259" key="4">
    <source>
        <dbReference type="PROSITE" id="PS50102"/>
    </source>
</evidence>
<dbReference type="CDD" id="cd00590">
    <property type="entry name" value="RRM_SF"/>
    <property type="match status" value="1"/>
</dbReference>
<dbReference type="AlphaFoldDB" id="A0A024UPM3"/>
<dbReference type="GO" id="GO:0005737">
    <property type="term" value="C:cytoplasm"/>
    <property type="evidence" value="ECO:0007669"/>
    <property type="project" value="TreeGrafter"/>
</dbReference>
<dbReference type="InterPro" id="IPR050374">
    <property type="entry name" value="RRT5_SRSF_SR"/>
</dbReference>
<organism evidence="5">
    <name type="scientific">Aphanomyces invadans</name>
    <dbReference type="NCBI Taxonomy" id="157072"/>
    <lineage>
        <taxon>Eukaryota</taxon>
        <taxon>Sar</taxon>
        <taxon>Stramenopiles</taxon>
        <taxon>Oomycota</taxon>
        <taxon>Saprolegniomycetes</taxon>
        <taxon>Saprolegniales</taxon>
        <taxon>Verrucalvaceae</taxon>
        <taxon>Aphanomyces</taxon>
    </lineage>
</organism>
<protein>
    <recommendedName>
        <fullName evidence="4">RRM domain-containing protein</fullName>
    </recommendedName>
</protein>
<dbReference type="VEuPathDB" id="FungiDB:H310_00975"/>
<reference evidence="5" key="1">
    <citation type="submission" date="2013-12" db="EMBL/GenBank/DDBJ databases">
        <title>The Genome Sequence of Aphanomyces invadans NJM9701.</title>
        <authorList>
            <consortium name="The Broad Institute Genomics Platform"/>
            <person name="Russ C."/>
            <person name="Tyler B."/>
            <person name="van West P."/>
            <person name="Dieguez-Uribeondo J."/>
            <person name="Young S.K."/>
            <person name="Zeng Q."/>
            <person name="Gargeya S."/>
            <person name="Fitzgerald M."/>
            <person name="Abouelleil A."/>
            <person name="Alvarado L."/>
            <person name="Chapman S.B."/>
            <person name="Gainer-Dewar J."/>
            <person name="Goldberg J."/>
            <person name="Griggs A."/>
            <person name="Gujja S."/>
            <person name="Hansen M."/>
            <person name="Howarth C."/>
            <person name="Imamovic A."/>
            <person name="Ireland A."/>
            <person name="Larimer J."/>
            <person name="McCowan C."/>
            <person name="Murphy C."/>
            <person name="Pearson M."/>
            <person name="Poon T.W."/>
            <person name="Priest M."/>
            <person name="Roberts A."/>
            <person name="Saif S."/>
            <person name="Shea T."/>
            <person name="Sykes S."/>
            <person name="Wortman J."/>
            <person name="Nusbaum C."/>
            <person name="Birren B."/>
        </authorList>
    </citation>
    <scope>NUCLEOTIDE SEQUENCE [LARGE SCALE GENOMIC DNA]</scope>
    <source>
        <strain evidence="5">NJM9701</strain>
    </source>
</reference>
<dbReference type="STRING" id="157072.A0A024UPM3"/>
<dbReference type="GO" id="GO:0003729">
    <property type="term" value="F:mRNA binding"/>
    <property type="evidence" value="ECO:0007669"/>
    <property type="project" value="TreeGrafter"/>
</dbReference>
<dbReference type="GO" id="GO:0005634">
    <property type="term" value="C:nucleus"/>
    <property type="evidence" value="ECO:0007669"/>
    <property type="project" value="TreeGrafter"/>
</dbReference>
<dbReference type="OrthoDB" id="272703at2759"/>
<dbReference type="InterPro" id="IPR012677">
    <property type="entry name" value="Nucleotide-bd_a/b_plait_sf"/>
</dbReference>
<feature type="transmembrane region" description="Helical" evidence="3">
    <location>
        <begin position="223"/>
        <end position="245"/>
    </location>
</feature>
<dbReference type="InterPro" id="IPR000504">
    <property type="entry name" value="RRM_dom"/>
</dbReference>
<dbReference type="RefSeq" id="XP_008862186.1">
    <property type="nucleotide sequence ID" value="XM_008863964.1"/>
</dbReference>
<gene>
    <name evidence="5" type="ORF">H310_00975</name>
</gene>